<dbReference type="Pfam" id="PF13436">
    <property type="entry name" value="Gly-zipper_OmpA"/>
    <property type="match status" value="1"/>
</dbReference>
<reference evidence="3 4" key="1">
    <citation type="submission" date="2016-12" db="EMBL/GenBank/DDBJ databases">
        <authorList>
            <person name="Song W.-J."/>
            <person name="Kurnit D.M."/>
        </authorList>
    </citation>
    <scope>NUCLEOTIDE SEQUENCE [LARGE SCALE GENOMIC DNA]</scope>
    <source>
        <strain evidence="3 4">ATCC 49181</strain>
    </source>
</reference>
<sequence>MEKRNRLKTKMILISIVVCFQIAACAGPRPVLYPNTYLNKVGQNQANQDITECQRIAENYVSSSNVGKNIAKNTAAGAGVGAASGAVAGAIRGSAGSGAAVGAAAGATAGLLHGLFRNNQSNPAYKNFVGRCLRDRGYELTGWN</sequence>
<dbReference type="STRING" id="44575.SAMN05216419_100122"/>
<proteinExistence type="predicted"/>
<protein>
    <submittedName>
        <fullName evidence="3">Glycine-zipper containing OmpA-like membrane domain-containing protein</fullName>
    </submittedName>
</protein>
<dbReference type="RefSeq" id="WP_245812973.1">
    <property type="nucleotide sequence ID" value="NZ_FSRO01000001.1"/>
</dbReference>
<evidence type="ECO:0000313" key="3">
    <source>
        <dbReference type="EMBL" id="SIO35017.1"/>
    </source>
</evidence>
<dbReference type="AlphaFoldDB" id="A0A1N6ISJ4"/>
<name>A0A1N6ISJ4_9PROT</name>
<organism evidence="3 4">
    <name type="scientific">Nitrosomonas cryotolerans ATCC 49181</name>
    <dbReference type="NCBI Taxonomy" id="1131553"/>
    <lineage>
        <taxon>Bacteria</taxon>
        <taxon>Pseudomonadati</taxon>
        <taxon>Pseudomonadota</taxon>
        <taxon>Betaproteobacteria</taxon>
        <taxon>Nitrosomonadales</taxon>
        <taxon>Nitrosomonadaceae</taxon>
        <taxon>Nitrosomonas</taxon>
    </lineage>
</organism>
<dbReference type="Proteomes" id="UP000185062">
    <property type="component" value="Unassembled WGS sequence"/>
</dbReference>
<dbReference type="EMBL" id="FSRO01000001">
    <property type="protein sequence ID" value="SIO35017.1"/>
    <property type="molecule type" value="Genomic_DNA"/>
</dbReference>
<evidence type="ECO:0000256" key="1">
    <source>
        <dbReference type="SAM" id="SignalP"/>
    </source>
</evidence>
<feature type="domain" description="Glycine-zipper-containing OmpA-like membrane" evidence="2">
    <location>
        <begin position="71"/>
        <end position="113"/>
    </location>
</feature>
<keyword evidence="4" id="KW-1185">Reference proteome</keyword>
<dbReference type="eggNOG" id="ENOG5032RKS">
    <property type="taxonomic scope" value="Bacteria"/>
</dbReference>
<evidence type="ECO:0000313" key="4">
    <source>
        <dbReference type="Proteomes" id="UP000185062"/>
    </source>
</evidence>
<keyword evidence="1" id="KW-0732">Signal</keyword>
<dbReference type="InterPro" id="IPR025693">
    <property type="entry name" value="Gly-zipper_OmpA-like_dom"/>
</dbReference>
<accession>A0A1N6ISJ4</accession>
<feature type="signal peptide" evidence="1">
    <location>
        <begin position="1"/>
        <end position="26"/>
    </location>
</feature>
<evidence type="ECO:0000259" key="2">
    <source>
        <dbReference type="Pfam" id="PF13436"/>
    </source>
</evidence>
<gene>
    <name evidence="3" type="ORF">SAMN02743940_2042</name>
</gene>
<feature type="chain" id="PRO_5009936671" evidence="1">
    <location>
        <begin position="27"/>
        <end position="144"/>
    </location>
</feature>